<proteinExistence type="predicted"/>
<dbReference type="RefSeq" id="WP_190475209.1">
    <property type="nucleotide sequence ID" value="NZ_JACJSG010000026.1"/>
</dbReference>
<name>A0ABR8D6B5_9NOST</name>
<dbReference type="EMBL" id="JACJSG010000026">
    <property type="protein sequence ID" value="MBD2502704.1"/>
    <property type="molecule type" value="Genomic_DNA"/>
</dbReference>
<keyword evidence="2" id="KW-1185">Reference proteome</keyword>
<accession>A0ABR8D6B5</accession>
<evidence type="ECO:0000313" key="1">
    <source>
        <dbReference type="EMBL" id="MBD2502704.1"/>
    </source>
</evidence>
<evidence type="ECO:0000313" key="2">
    <source>
        <dbReference type="Proteomes" id="UP000661112"/>
    </source>
</evidence>
<comment type="caution">
    <text evidence="1">The sequence shown here is derived from an EMBL/GenBank/DDBJ whole genome shotgun (WGS) entry which is preliminary data.</text>
</comment>
<protein>
    <submittedName>
        <fullName evidence="1">Uncharacterized protein</fullName>
    </submittedName>
</protein>
<sequence>MSNFLLMYLQCQFIYVMFWDQTGIMRAIATSQPENKSVWTWQINFSLPKSQSSFN</sequence>
<gene>
    <name evidence="1" type="ORF">H6G83_19190</name>
</gene>
<reference evidence="1 2" key="1">
    <citation type="journal article" date="2020" name="ISME J.">
        <title>Comparative genomics reveals insights into cyanobacterial evolution and habitat adaptation.</title>
        <authorList>
            <person name="Chen M.Y."/>
            <person name="Teng W.K."/>
            <person name="Zhao L."/>
            <person name="Hu C.X."/>
            <person name="Zhou Y.K."/>
            <person name="Han B.P."/>
            <person name="Song L.R."/>
            <person name="Shu W.S."/>
        </authorList>
    </citation>
    <scope>NUCLEOTIDE SEQUENCE [LARGE SCALE GENOMIC DNA]</scope>
    <source>
        <strain evidence="1 2">FACHB-119</strain>
    </source>
</reference>
<organism evidence="1 2">
    <name type="scientific">Anabaena azotica FACHB-119</name>
    <dbReference type="NCBI Taxonomy" id="947527"/>
    <lineage>
        <taxon>Bacteria</taxon>
        <taxon>Bacillati</taxon>
        <taxon>Cyanobacteriota</taxon>
        <taxon>Cyanophyceae</taxon>
        <taxon>Nostocales</taxon>
        <taxon>Nostocaceae</taxon>
        <taxon>Anabaena</taxon>
        <taxon>Anabaena azotica</taxon>
    </lineage>
</organism>
<dbReference type="Proteomes" id="UP000661112">
    <property type="component" value="Unassembled WGS sequence"/>
</dbReference>